<feature type="transmembrane region" description="Helical" evidence="6">
    <location>
        <begin position="145"/>
        <end position="169"/>
    </location>
</feature>
<dbReference type="Pfam" id="PF13726">
    <property type="entry name" value="Na_H_antiport_2"/>
    <property type="match status" value="1"/>
</dbReference>
<protein>
    <submittedName>
        <fullName evidence="9">Histidine permease</fullName>
    </submittedName>
</protein>
<dbReference type="AlphaFoldDB" id="I9UUB2"/>
<dbReference type="InterPro" id="IPR052576">
    <property type="entry name" value="AA_Transporter-Related"/>
</dbReference>
<name>I9UUB2_HELPX</name>
<evidence type="ECO:0000259" key="7">
    <source>
        <dbReference type="Pfam" id="PF03553"/>
    </source>
</evidence>
<keyword evidence="5 6" id="KW-0472">Membrane</keyword>
<organism evidence="9 10">
    <name type="scientific">Helicobacter pylori Hp H-6</name>
    <dbReference type="NCBI Taxonomy" id="992061"/>
    <lineage>
        <taxon>Bacteria</taxon>
        <taxon>Pseudomonadati</taxon>
        <taxon>Campylobacterota</taxon>
        <taxon>Epsilonproteobacteria</taxon>
        <taxon>Campylobacterales</taxon>
        <taxon>Helicobacteraceae</taxon>
        <taxon>Helicobacter</taxon>
    </lineage>
</organism>
<keyword evidence="3 6" id="KW-0812">Transmembrane</keyword>
<feature type="transmembrane region" description="Helical" evidence="6">
    <location>
        <begin position="31"/>
        <end position="49"/>
    </location>
</feature>
<dbReference type="GO" id="GO:0005886">
    <property type="term" value="C:plasma membrane"/>
    <property type="evidence" value="ECO:0007669"/>
    <property type="project" value="UniProtKB-SubCell"/>
</dbReference>
<feature type="transmembrane region" description="Helical" evidence="6">
    <location>
        <begin position="189"/>
        <end position="212"/>
    </location>
</feature>
<feature type="domain" description="Putative Na+/H+ antiporter N-terminal" evidence="8">
    <location>
        <begin position="10"/>
        <end position="95"/>
    </location>
</feature>
<comment type="caution">
    <text evidence="9">The sequence shown here is derived from an EMBL/GenBank/DDBJ whole genome shotgun (WGS) entry which is preliminary data.</text>
</comment>
<feature type="transmembrane region" description="Helical" evidence="6">
    <location>
        <begin position="418"/>
        <end position="436"/>
    </location>
</feature>
<evidence type="ECO:0000256" key="4">
    <source>
        <dbReference type="ARBA" id="ARBA00022989"/>
    </source>
</evidence>
<reference evidence="9 10" key="1">
    <citation type="journal article" date="2013" name="Pathog. Dis.">
        <title>Genome sequences of 65 Helicobacter pylori strains isolated from asymptomatic individuals and patients with gastric cancer, peptic ulcer disease, or gastritis.</title>
        <authorList>
            <person name="Blanchard T.G."/>
            <person name="Czinn S.J."/>
            <person name="Correa P."/>
            <person name="Nakazawa T."/>
            <person name="Keelan M."/>
            <person name="Morningstar L."/>
            <person name="Santana-Cruz I."/>
            <person name="Maroo A."/>
            <person name="McCracken C."/>
            <person name="Shefchek K."/>
            <person name="Daugherty S."/>
            <person name="Song Y."/>
            <person name="Fraser C.M."/>
            <person name="Fricke W.F."/>
        </authorList>
    </citation>
    <scope>NUCLEOTIDE SEQUENCE [LARGE SCALE GENOMIC DNA]</scope>
    <source>
        <strain evidence="9 10">Hp H-6</strain>
    </source>
</reference>
<keyword evidence="4 6" id="KW-1133">Transmembrane helix</keyword>
<evidence type="ECO:0000256" key="3">
    <source>
        <dbReference type="ARBA" id="ARBA00022692"/>
    </source>
</evidence>
<feature type="transmembrane region" description="Helical" evidence="6">
    <location>
        <begin position="328"/>
        <end position="359"/>
    </location>
</feature>
<gene>
    <name evidence="9" type="primary">yuiF</name>
    <name evidence="9" type="ORF">HPHPH6_0881</name>
</gene>
<accession>I9UUB2</accession>
<feature type="transmembrane region" description="Helical" evidence="6">
    <location>
        <begin position="287"/>
        <end position="308"/>
    </location>
</feature>
<dbReference type="PATRIC" id="fig|992061.3.peg.882"/>
<sequence length="437" mass="46789">MLENSSIWSNPAFVAIICMSVLSLLRLNVMLSMISATLIAGLMGGLGITESFNAMIDGMKGNLNIALSYILLGALAVAIAKSNLIKVALSKLIGLMDYKRSTFCFLIAFIACFSQNLVPVHIAFIPILIPPLLHLMNRLELDRRAVACALTFGLQAPYLVLPVGFGLIFQTTILEQLKANGVSTTIAQITGVMWIAGLAMVVGLFLAVLTLYKKPRHYQEKSFNIEDYASLQLNYHDYLTFIGIVVAFVIQLATDSMPLAAFLALAIILLGRGIKFKETDSLMDDSVKMMAFIAFVMLVASGFGEVLQKVHAIDGLVNAITSVIQGKFLGAFLMLVVGLFITMGIGTSFGTIPIIAVFYVPLCAKLGFSTESTILLIGIAAALGDAGSPASDSTMGPTCGLNADNQHNHIYDTCVPTFLVYNLPLIVFGVVGALLLG</sequence>
<evidence type="ECO:0000256" key="2">
    <source>
        <dbReference type="ARBA" id="ARBA00022475"/>
    </source>
</evidence>
<comment type="subcellular location">
    <subcellularLocation>
        <location evidence="1">Cell membrane</location>
        <topology evidence="1">Multi-pass membrane protein</topology>
    </subcellularLocation>
</comment>
<feature type="transmembrane region" description="Helical" evidence="6">
    <location>
        <begin position="233"/>
        <end position="253"/>
    </location>
</feature>
<evidence type="ECO:0000256" key="5">
    <source>
        <dbReference type="ARBA" id="ARBA00023136"/>
    </source>
</evidence>
<evidence type="ECO:0000259" key="8">
    <source>
        <dbReference type="Pfam" id="PF13726"/>
    </source>
</evidence>
<feature type="transmembrane region" description="Helical" evidence="6">
    <location>
        <begin position="61"/>
        <end position="80"/>
    </location>
</feature>
<keyword evidence="2" id="KW-1003">Cell membrane</keyword>
<evidence type="ECO:0000256" key="6">
    <source>
        <dbReference type="SAM" id="Phobius"/>
    </source>
</evidence>
<dbReference type="InterPro" id="IPR018461">
    <property type="entry name" value="Na/H_Antiport_NhaC-like_C"/>
</dbReference>
<dbReference type="EMBL" id="AKOZ01000003">
    <property type="protein sequence ID" value="EJB83669.1"/>
    <property type="molecule type" value="Genomic_DNA"/>
</dbReference>
<feature type="domain" description="Na+/H+ antiporter NhaC-like C-terminal" evidence="7">
    <location>
        <begin position="150"/>
        <end position="430"/>
    </location>
</feature>
<evidence type="ECO:0000313" key="9">
    <source>
        <dbReference type="EMBL" id="EJB83669.1"/>
    </source>
</evidence>
<dbReference type="Proteomes" id="UP000004177">
    <property type="component" value="Unassembled WGS sequence"/>
</dbReference>
<feature type="transmembrane region" description="Helical" evidence="6">
    <location>
        <begin position="366"/>
        <end position="384"/>
    </location>
</feature>
<feature type="transmembrane region" description="Helical" evidence="6">
    <location>
        <begin position="100"/>
        <end position="133"/>
    </location>
</feature>
<dbReference type="InterPro" id="IPR032813">
    <property type="entry name" value="Na_H_antiport_N"/>
</dbReference>
<dbReference type="PANTHER" id="PTHR37821">
    <property type="entry name" value="AMINO ACID TRANSPORTER YUIF-RELATED"/>
    <property type="match status" value="1"/>
</dbReference>
<feature type="transmembrane region" description="Helical" evidence="6">
    <location>
        <begin position="7"/>
        <end position="25"/>
    </location>
</feature>
<dbReference type="Pfam" id="PF03553">
    <property type="entry name" value="Na_H_antiporter"/>
    <property type="match status" value="1"/>
</dbReference>
<evidence type="ECO:0000313" key="10">
    <source>
        <dbReference type="Proteomes" id="UP000004177"/>
    </source>
</evidence>
<evidence type="ECO:0000256" key="1">
    <source>
        <dbReference type="ARBA" id="ARBA00004651"/>
    </source>
</evidence>
<dbReference type="PANTHER" id="PTHR37821:SF1">
    <property type="entry name" value="AMINO ACID TRANSPORTER YUIF-RELATED"/>
    <property type="match status" value="1"/>
</dbReference>
<proteinExistence type="predicted"/>